<reference evidence="1 2" key="1">
    <citation type="submission" date="2016-10" db="EMBL/GenBank/DDBJ databases">
        <authorList>
            <person name="de Groot N.N."/>
        </authorList>
    </citation>
    <scope>NUCLEOTIDE SEQUENCE [LARGE SCALE GENOMIC DNA]</scope>
    <source>
        <strain evidence="1 2">CGMCC 1.5058</strain>
    </source>
</reference>
<protein>
    <submittedName>
        <fullName evidence="1">Uncharacterized conserved protein, DUF952 family</fullName>
    </submittedName>
</protein>
<dbReference type="PANTHER" id="PTHR34129:SF1">
    <property type="entry name" value="DUF952 DOMAIN-CONTAINING PROTEIN"/>
    <property type="match status" value="1"/>
</dbReference>
<dbReference type="Proteomes" id="UP000183255">
    <property type="component" value="Unassembled WGS sequence"/>
</dbReference>
<organism evidence="1 2">
    <name type="scientific">Proteiniclasticum ruminis</name>
    <dbReference type="NCBI Taxonomy" id="398199"/>
    <lineage>
        <taxon>Bacteria</taxon>
        <taxon>Bacillati</taxon>
        <taxon>Bacillota</taxon>
        <taxon>Clostridia</taxon>
        <taxon>Eubacteriales</taxon>
        <taxon>Clostridiaceae</taxon>
        <taxon>Proteiniclasticum</taxon>
    </lineage>
</organism>
<dbReference type="AlphaFoldDB" id="A0A1G8I7A8"/>
<dbReference type="Gene3D" id="3.20.170.20">
    <property type="entry name" value="Protein of unknown function DUF952"/>
    <property type="match status" value="1"/>
</dbReference>
<name>A0A1G8I7A8_9CLOT</name>
<dbReference type="EMBL" id="FNDZ01000001">
    <property type="protein sequence ID" value="SDI14859.1"/>
    <property type="molecule type" value="Genomic_DNA"/>
</dbReference>
<dbReference type="SUPFAM" id="SSF56399">
    <property type="entry name" value="ADP-ribosylation"/>
    <property type="match status" value="1"/>
</dbReference>
<dbReference type="InterPro" id="IPR009297">
    <property type="entry name" value="DUF952"/>
</dbReference>
<dbReference type="RefSeq" id="WP_031574330.1">
    <property type="nucleotide sequence ID" value="NZ_FNDZ01000001.1"/>
</dbReference>
<evidence type="ECO:0000313" key="2">
    <source>
        <dbReference type="Proteomes" id="UP000183255"/>
    </source>
</evidence>
<accession>A0A1G8I7A8</accession>
<gene>
    <name evidence="1" type="ORF">SAMN05421804_101795</name>
</gene>
<dbReference type="Pfam" id="PF06108">
    <property type="entry name" value="DUF952"/>
    <property type="match status" value="1"/>
</dbReference>
<dbReference type="PANTHER" id="PTHR34129">
    <property type="entry name" value="BLR1139 PROTEIN"/>
    <property type="match status" value="1"/>
</dbReference>
<sequence length="117" mass="13686">MILHCLKKETWERVKNSAYYSSESLSAEGFIHCSPIEYFHRVAPNFKEIKEDLLLLLLEEDKIEAKVRWEDPENLGRVYPHIYGPLNLSSVTAVLPFLKDKEGNFIKNPELTDYEDK</sequence>
<proteinExistence type="predicted"/>
<evidence type="ECO:0000313" key="1">
    <source>
        <dbReference type="EMBL" id="SDI14859.1"/>
    </source>
</evidence>